<dbReference type="InterPro" id="IPR036188">
    <property type="entry name" value="FAD/NAD-bd_sf"/>
</dbReference>
<dbReference type="Proteomes" id="UP000001203">
    <property type="component" value="Chromosome circular"/>
</dbReference>
<sequence>MMNSANLEKVDIAIVGAGPQALTLVTHILQKKAKFRRRMVVLDPSGSWLSQWRHQFAAQNIPHLRSPAVHHPHPNPYQLRKFAEHRSDELFAPYDLPGTNLFNDFCEDLVKSWQLENLVYSDKVTRILPIKVRSYNRFQLMLESGNQLIVRRVILATGGGIPQFPDWVNNIKKTYPQDRLLHSQQIDLRTVKLKNKRILIIGGGLTSGHLAVGAIEQGAKVILMARRQLKEKLFDADPGWLGPKYLKDFYLELDWEKRWTLIHQARDGGSMTPAMMLKLRRMTRDKPLTLEENCQVVKADWKDNQWQIKCQDEKHFSCDQIWLATGTQFRVNDHPLFTDIQKNYPTQFVQGLPILDQYLRWPSLELFIMGGLSALQIGPVARNLAGAIKGSQRIAEALIKPSLAML</sequence>
<dbReference type="STRING" id="43989.cce_1496"/>
<dbReference type="PANTHER" id="PTHR38663">
    <property type="match status" value="1"/>
</dbReference>
<name>B1WXA2_CROS5</name>
<gene>
    <name evidence="2" type="ordered locus">cce_1496</name>
</gene>
<proteinExistence type="predicted"/>
<dbReference type="EMBL" id="CP000806">
    <property type="protein sequence ID" value="ACB50846.1"/>
    <property type="molecule type" value="Genomic_DNA"/>
</dbReference>
<dbReference type="Pfam" id="PF13454">
    <property type="entry name" value="NAD_binding_9"/>
    <property type="match status" value="1"/>
</dbReference>
<dbReference type="SUPFAM" id="SSF51905">
    <property type="entry name" value="FAD/NAD(P)-binding domain"/>
    <property type="match status" value="1"/>
</dbReference>
<reference evidence="2 3" key="1">
    <citation type="journal article" date="2008" name="Proc. Natl. Acad. Sci. U.S.A.">
        <title>The genome of Cyanothece 51142, a unicellular diazotrophic cyanobacterium important in the marine nitrogen cycle.</title>
        <authorList>
            <person name="Welsh E.A."/>
            <person name="Liberton M."/>
            <person name="Stoeckel J."/>
            <person name="Loh T."/>
            <person name="Elvitigala T."/>
            <person name="Wang C."/>
            <person name="Wollam A."/>
            <person name="Fulton R.S."/>
            <person name="Clifton S.W."/>
            <person name="Jacobs J.M."/>
            <person name="Aurora R."/>
            <person name="Ghosh B.K."/>
            <person name="Sherman L.A."/>
            <person name="Smith R.D."/>
            <person name="Wilson R.K."/>
            <person name="Pakrasi H.B."/>
        </authorList>
    </citation>
    <scope>NUCLEOTIDE SEQUENCE [LARGE SCALE GENOMIC DNA]</scope>
    <source>
        <strain evidence="3">ATCC 51142 / BH68</strain>
    </source>
</reference>
<dbReference type="AlphaFoldDB" id="B1WXA2"/>
<evidence type="ECO:0000313" key="2">
    <source>
        <dbReference type="EMBL" id="ACB50846.1"/>
    </source>
</evidence>
<protein>
    <recommendedName>
        <fullName evidence="1">FAD-dependent urate hydroxylase HpyO/Asp monooxygenase CreE-like FAD/NAD(P)-binding domain-containing protein</fullName>
    </recommendedName>
</protein>
<accession>B1WXA2</accession>
<feature type="domain" description="FAD-dependent urate hydroxylase HpyO/Asp monooxygenase CreE-like FAD/NAD(P)-binding" evidence="1">
    <location>
        <begin position="13"/>
        <end position="159"/>
    </location>
</feature>
<dbReference type="Gene3D" id="3.50.50.60">
    <property type="entry name" value="FAD/NAD(P)-binding domain"/>
    <property type="match status" value="1"/>
</dbReference>
<dbReference type="KEGG" id="cyt:cce_1496"/>
<dbReference type="eggNOG" id="COG2072">
    <property type="taxonomic scope" value="Bacteria"/>
</dbReference>
<organism evidence="2 3">
    <name type="scientific">Crocosphaera subtropica (strain ATCC 51142 / BH68)</name>
    <name type="common">Cyanothece sp. (strain ATCC 51142)</name>
    <dbReference type="NCBI Taxonomy" id="43989"/>
    <lineage>
        <taxon>Bacteria</taxon>
        <taxon>Bacillati</taxon>
        <taxon>Cyanobacteriota</taxon>
        <taxon>Cyanophyceae</taxon>
        <taxon>Oscillatoriophycideae</taxon>
        <taxon>Chroococcales</taxon>
        <taxon>Aphanothecaceae</taxon>
        <taxon>Crocosphaera</taxon>
        <taxon>Crocosphaera subtropica</taxon>
    </lineage>
</organism>
<dbReference type="PANTHER" id="PTHR38663:SF1">
    <property type="entry name" value="L-ORNITHINE N(5)-MONOOXYGENASE"/>
    <property type="match status" value="1"/>
</dbReference>
<evidence type="ECO:0000259" key="1">
    <source>
        <dbReference type="Pfam" id="PF13454"/>
    </source>
</evidence>
<dbReference type="InterPro" id="IPR038732">
    <property type="entry name" value="HpyO/CreE_NAD-binding"/>
</dbReference>
<keyword evidence="3" id="KW-1185">Reference proteome</keyword>
<dbReference type="HOGENOM" id="CLU_014633_2_0_3"/>
<evidence type="ECO:0000313" key="3">
    <source>
        <dbReference type="Proteomes" id="UP000001203"/>
    </source>
</evidence>